<evidence type="ECO:0000256" key="1">
    <source>
        <dbReference type="SAM" id="MobiDB-lite"/>
    </source>
</evidence>
<dbReference type="AlphaFoldDB" id="A0A7N0V8N5"/>
<proteinExistence type="predicted"/>
<reference evidence="2" key="1">
    <citation type="submission" date="2021-01" db="UniProtKB">
        <authorList>
            <consortium name="EnsemblPlants"/>
        </authorList>
    </citation>
    <scope>IDENTIFICATION</scope>
</reference>
<feature type="region of interest" description="Disordered" evidence="1">
    <location>
        <begin position="379"/>
        <end position="404"/>
    </location>
</feature>
<evidence type="ECO:0000313" key="2">
    <source>
        <dbReference type="EnsemblPlants" id="Kaladp0395s0007.1.v1.1"/>
    </source>
</evidence>
<feature type="region of interest" description="Disordered" evidence="1">
    <location>
        <begin position="314"/>
        <end position="349"/>
    </location>
</feature>
<feature type="region of interest" description="Disordered" evidence="1">
    <location>
        <begin position="1"/>
        <end position="72"/>
    </location>
</feature>
<dbReference type="PANTHER" id="PTHR38371">
    <property type="entry name" value="RHO GTPASE-ACTIVATING PROTEIN"/>
    <property type="match status" value="1"/>
</dbReference>
<sequence length="452" mass="50204">MDGDFEGPTFSLGIDLEHIGGDSDLQVDDSDPETSQQPLKRLRRGATATSFAPFPNTPSFSSNDDIEDSSSQDDLALGYTNTAQCQPMCSTSKTSLPAQGSVVVKSIRRLQSNCQNQGTLPQKTPKGVISGNKVDIPKLVVSPLRKFLLVQSDSEDFLDNHEVSTCSASAENDMLLKRAKSCYGRTEPSGKRLVKESSTGSCQNDDLWKDFLPPKSFNISTPVFDEICEEYFQTVKENTDCKYPELGARIENDGNVYRKTLKHFVQNQPSLNGFIPPAHHYYFHNDMRIRNLVCSRLHNFYPLDALDDRENGQLHTPNIDYRSQFSHGGASTSRRQPNQQSNVAGGSTKGCRKYKSVVEKVSEVSERWVNPRVSAHIPKDAGRRRVRAGGSSDGGCQKNDSAMGRWFTGSDGKRVYISRSGQELTGKLAYLHYKKESGGLRKSRKKVAAKKK</sequence>
<dbReference type="Gramene" id="Kaladp0395s0007.1.v1.1">
    <property type="protein sequence ID" value="Kaladp0395s0007.1.v1.1"/>
    <property type="gene ID" value="Kaladp0395s0007.v1.1"/>
</dbReference>
<name>A0A7N0V8N5_KALFE</name>
<accession>A0A7N0V8N5</accession>
<dbReference type="OMA" id="DLEYHEM"/>
<evidence type="ECO:0000313" key="3">
    <source>
        <dbReference type="Proteomes" id="UP000594263"/>
    </source>
</evidence>
<protein>
    <submittedName>
        <fullName evidence="2">Uncharacterized protein</fullName>
    </submittedName>
</protein>
<dbReference type="EnsemblPlants" id="Kaladp0395s0007.1.v1.1">
    <property type="protein sequence ID" value="Kaladp0395s0007.1.v1.1"/>
    <property type="gene ID" value="Kaladp0395s0007.v1.1"/>
</dbReference>
<feature type="compositionally biased region" description="Polar residues" evidence="1">
    <location>
        <begin position="314"/>
        <end position="345"/>
    </location>
</feature>
<keyword evidence="3" id="KW-1185">Reference proteome</keyword>
<dbReference type="PANTHER" id="PTHR38371:SF1">
    <property type="entry name" value="RHO GTPASE-ACTIVATING PROTEIN"/>
    <property type="match status" value="1"/>
</dbReference>
<dbReference type="Proteomes" id="UP000594263">
    <property type="component" value="Unplaced"/>
</dbReference>
<organism evidence="2 3">
    <name type="scientific">Kalanchoe fedtschenkoi</name>
    <name type="common">Lavender scallops</name>
    <name type="synonym">South American air plant</name>
    <dbReference type="NCBI Taxonomy" id="63787"/>
    <lineage>
        <taxon>Eukaryota</taxon>
        <taxon>Viridiplantae</taxon>
        <taxon>Streptophyta</taxon>
        <taxon>Embryophyta</taxon>
        <taxon>Tracheophyta</taxon>
        <taxon>Spermatophyta</taxon>
        <taxon>Magnoliopsida</taxon>
        <taxon>eudicotyledons</taxon>
        <taxon>Gunneridae</taxon>
        <taxon>Pentapetalae</taxon>
        <taxon>Saxifragales</taxon>
        <taxon>Crassulaceae</taxon>
        <taxon>Kalanchoe</taxon>
    </lineage>
</organism>